<dbReference type="Proteomes" id="UP000640274">
    <property type="component" value="Unassembled WGS sequence"/>
</dbReference>
<protein>
    <submittedName>
        <fullName evidence="1">Uncharacterized protein</fullName>
    </submittedName>
</protein>
<name>A0A934J1R3_9BACL</name>
<evidence type="ECO:0000313" key="1">
    <source>
        <dbReference type="EMBL" id="MBJ6363197.1"/>
    </source>
</evidence>
<proteinExistence type="predicted"/>
<dbReference type="RefSeq" id="WP_199020766.1">
    <property type="nucleotide sequence ID" value="NZ_JAELUP010000103.1"/>
</dbReference>
<keyword evidence="2" id="KW-1185">Reference proteome</keyword>
<organism evidence="1 2">
    <name type="scientific">Paenibacillus roseus</name>
    <dbReference type="NCBI Taxonomy" id="2798579"/>
    <lineage>
        <taxon>Bacteria</taxon>
        <taxon>Bacillati</taxon>
        <taxon>Bacillota</taxon>
        <taxon>Bacilli</taxon>
        <taxon>Bacillales</taxon>
        <taxon>Paenibacillaceae</taxon>
        <taxon>Paenibacillus</taxon>
    </lineage>
</organism>
<accession>A0A934J1R3</accession>
<comment type="caution">
    <text evidence="1">The sequence shown here is derived from an EMBL/GenBank/DDBJ whole genome shotgun (WGS) entry which is preliminary data.</text>
</comment>
<evidence type="ECO:0000313" key="2">
    <source>
        <dbReference type="Proteomes" id="UP000640274"/>
    </source>
</evidence>
<gene>
    <name evidence="1" type="ORF">JFN88_18510</name>
</gene>
<dbReference type="AlphaFoldDB" id="A0A934J1R3"/>
<sequence>MGKTINELYSLDEILYKLLHERSYRQLFLEDKFYEMNISEVNIENLKTIDREELMATAKTIKSNIISGNIDYNGGLKSAYPGVFSEFKESSIDMDDLLYDFIESIWFQDYKEIPFSGRGICIEEAFYHYMLSNENFINRSPYNTLLLQHEFLNAIHSILVINKNPNFRIHSPLIIHNRSISYSVVKYPGKIVSALENSLKKFETDDEVLYVYAATKKHLIKGQISELISEILKNELLIHKAEIRNLLTTKFNINEDQLNTTILNMAKLGLLDG</sequence>
<reference evidence="1" key="1">
    <citation type="submission" date="2020-12" db="EMBL/GenBank/DDBJ databases">
        <authorList>
            <person name="Huq M.A."/>
        </authorList>
    </citation>
    <scope>NUCLEOTIDE SEQUENCE</scope>
    <source>
        <strain evidence="1">MAHUQ-46</strain>
    </source>
</reference>
<dbReference type="EMBL" id="JAELUP010000103">
    <property type="protein sequence ID" value="MBJ6363197.1"/>
    <property type="molecule type" value="Genomic_DNA"/>
</dbReference>